<feature type="region of interest" description="Disordered" evidence="1">
    <location>
        <begin position="232"/>
        <end position="334"/>
    </location>
</feature>
<protein>
    <submittedName>
        <fullName evidence="3">Uncharacterized protein</fullName>
    </submittedName>
</protein>
<keyword evidence="2" id="KW-0812">Transmembrane</keyword>
<organism evidence="3 4">
    <name type="scientific">Micromonospora inositola</name>
    <dbReference type="NCBI Taxonomy" id="47865"/>
    <lineage>
        <taxon>Bacteria</taxon>
        <taxon>Bacillati</taxon>
        <taxon>Actinomycetota</taxon>
        <taxon>Actinomycetes</taxon>
        <taxon>Micromonosporales</taxon>
        <taxon>Micromonosporaceae</taxon>
        <taxon>Micromonospora</taxon>
    </lineage>
</organism>
<dbReference type="AlphaFoldDB" id="A0A1C5H2M1"/>
<feature type="compositionally biased region" description="Pro residues" evidence="1">
    <location>
        <begin position="242"/>
        <end position="251"/>
    </location>
</feature>
<keyword evidence="4" id="KW-1185">Reference proteome</keyword>
<dbReference type="Proteomes" id="UP000198221">
    <property type="component" value="Chromosome I"/>
</dbReference>
<reference evidence="4" key="1">
    <citation type="submission" date="2016-06" db="EMBL/GenBank/DDBJ databases">
        <authorList>
            <person name="Varghese N."/>
            <person name="Submissions Spin"/>
        </authorList>
    </citation>
    <scope>NUCLEOTIDE SEQUENCE [LARGE SCALE GENOMIC DNA]</scope>
    <source>
        <strain evidence="4">DSM 43819</strain>
    </source>
</reference>
<feature type="transmembrane region" description="Helical" evidence="2">
    <location>
        <begin position="206"/>
        <end position="225"/>
    </location>
</feature>
<feature type="compositionally biased region" description="Low complexity" evidence="1">
    <location>
        <begin position="278"/>
        <end position="313"/>
    </location>
</feature>
<name>A0A1C5H2M1_9ACTN</name>
<feature type="compositionally biased region" description="Low complexity" evidence="1">
    <location>
        <begin position="322"/>
        <end position="331"/>
    </location>
</feature>
<evidence type="ECO:0000313" key="4">
    <source>
        <dbReference type="Proteomes" id="UP000198221"/>
    </source>
</evidence>
<accession>A0A1C5H2M1</accession>
<dbReference type="EMBL" id="LT607754">
    <property type="protein sequence ID" value="SCG40270.1"/>
    <property type="molecule type" value="Genomic_DNA"/>
</dbReference>
<evidence type="ECO:0000256" key="1">
    <source>
        <dbReference type="SAM" id="MobiDB-lite"/>
    </source>
</evidence>
<evidence type="ECO:0000313" key="3">
    <source>
        <dbReference type="EMBL" id="SCG40270.1"/>
    </source>
</evidence>
<proteinExistence type="predicted"/>
<keyword evidence="2" id="KW-1133">Transmembrane helix</keyword>
<keyword evidence="2" id="KW-0472">Membrane</keyword>
<evidence type="ECO:0000256" key="2">
    <source>
        <dbReference type="SAM" id="Phobius"/>
    </source>
</evidence>
<gene>
    <name evidence="3" type="ORF">GA0070613_0744</name>
</gene>
<sequence>MEAWRRRHDELRQVCAWAEEPEERGEPPAGLPVPLEQGEVVAAVQPAADLIEVTARHAAGLPAPELTVVPIEDTGRSPWLPRGVAVVDAGTAVVTDRRLILVGRDGIREWAYAQLASVAHDPREPYTLLHPHDGGRIAGVRLPRAAASAFRLRLTLAYAEATGARDALLDRLDEAVVAHWRTRPADPAPAAPAEAPVVARLARPGLVAAVAVLVAVAAVAGAVRWSTADRPVVGMEIDGGPGPAPTGPSEPSPSTGVGAPVSSTAATDGPGAPGSSRPGTAPWAPSSGPATSGAPSPTLGGPGVTPSGLPTPSGTGGPGPSPSAGSPSPTAIDRCGAPENPYGYNYCGGSYVYDPATDVCDWFDCVETFWNGKGYMVQCNDGLVSMTGVPRGPCADHGGTWRPAYV</sequence>